<name>A0A6M4MDC4_9ALTE</name>
<dbReference type="KEGG" id="apel:CA267_004755"/>
<organism evidence="2 3">
    <name type="scientific">Alteromonas pelagimontana</name>
    <dbReference type="NCBI Taxonomy" id="1858656"/>
    <lineage>
        <taxon>Bacteria</taxon>
        <taxon>Pseudomonadati</taxon>
        <taxon>Pseudomonadota</taxon>
        <taxon>Gammaproteobacteria</taxon>
        <taxon>Alteromonadales</taxon>
        <taxon>Alteromonadaceae</taxon>
        <taxon>Alteromonas/Salinimonas group</taxon>
        <taxon>Alteromonas</taxon>
    </lineage>
</organism>
<reference evidence="3" key="1">
    <citation type="submission" date="2014-12" db="EMBL/GenBank/DDBJ databases">
        <title>Complete genome sequence of a multi-drug resistant Klebsiella pneumoniae.</title>
        <authorList>
            <person name="Hua X."/>
            <person name="Chen Q."/>
            <person name="Li X."/>
            <person name="Feng Y."/>
            <person name="Ruan Z."/>
            <person name="Yu Y."/>
        </authorList>
    </citation>
    <scope>NUCLEOTIDE SEQUENCE [LARGE SCALE GENOMIC DNA]</scope>
    <source>
        <strain evidence="3">5.12</strain>
    </source>
</reference>
<keyword evidence="3" id="KW-1185">Reference proteome</keyword>
<protein>
    <recommendedName>
        <fullName evidence="4">GlyGly-CTERM sorting domain-containing protein</fullName>
    </recommendedName>
</protein>
<dbReference type="OrthoDB" id="6322244at2"/>
<feature type="signal peptide" evidence="1">
    <location>
        <begin position="1"/>
        <end position="27"/>
    </location>
</feature>
<feature type="chain" id="PRO_5028806879" description="GlyGly-CTERM sorting domain-containing protein" evidence="1">
    <location>
        <begin position="28"/>
        <end position="246"/>
    </location>
</feature>
<sequence>MKRKNSTRLAVMTALLLAAGLSSTVQAAEGVAKIKEFQFDKPVDPVAAANHHNSKKVKPSISSFPSKSRERVATYEEADFWIFDSWTSVSADYDYDGYYTWFSVEFDADTVYANVPVYAVIYLGDEQSFQSVHVSSVFHIYGEDSNDSFVVETELVTGYAPYEYDVMVELYDANTDELIAMTDGYDDADLAFLSLESNDYDEPYVEEETVVVVEQHGGALTLPVLAGLMGFIYWRRRIAQRPATIN</sequence>
<gene>
    <name evidence="2" type="ORF">CA267_004755</name>
</gene>
<dbReference type="Proteomes" id="UP000219285">
    <property type="component" value="Chromosome"/>
</dbReference>
<dbReference type="NCBIfam" id="NF038116">
    <property type="entry name" value="Sden1266_dom"/>
    <property type="match status" value="1"/>
</dbReference>
<reference evidence="2 3" key="2">
    <citation type="submission" date="2020-04" db="EMBL/GenBank/DDBJ databases">
        <title>Complete genome sequence of Alteromonas pelagimontana 5.12T.</title>
        <authorList>
            <person name="Sinha R.K."/>
            <person name="Krishnan K.P."/>
            <person name="Kurian J.P."/>
        </authorList>
    </citation>
    <scope>NUCLEOTIDE SEQUENCE [LARGE SCALE GENOMIC DNA]</scope>
    <source>
        <strain evidence="2 3">5.12</strain>
    </source>
</reference>
<dbReference type="RefSeq" id="WP_075608549.1">
    <property type="nucleotide sequence ID" value="NZ_CP052766.1"/>
</dbReference>
<evidence type="ECO:0000256" key="1">
    <source>
        <dbReference type="SAM" id="SignalP"/>
    </source>
</evidence>
<accession>A0A6M4MDC4</accession>
<evidence type="ECO:0000313" key="3">
    <source>
        <dbReference type="Proteomes" id="UP000219285"/>
    </source>
</evidence>
<evidence type="ECO:0000313" key="2">
    <source>
        <dbReference type="EMBL" id="QJR80136.1"/>
    </source>
</evidence>
<dbReference type="EMBL" id="CP052766">
    <property type="protein sequence ID" value="QJR80136.1"/>
    <property type="molecule type" value="Genomic_DNA"/>
</dbReference>
<keyword evidence="1" id="KW-0732">Signal</keyword>
<dbReference type="AlphaFoldDB" id="A0A6M4MDC4"/>
<evidence type="ECO:0008006" key="4">
    <source>
        <dbReference type="Google" id="ProtNLM"/>
    </source>
</evidence>
<proteinExistence type="predicted"/>